<dbReference type="PROSITE" id="PS01159">
    <property type="entry name" value="WW_DOMAIN_1"/>
    <property type="match status" value="2"/>
</dbReference>
<dbReference type="InterPro" id="IPR036020">
    <property type="entry name" value="WW_dom_sf"/>
</dbReference>
<reference evidence="8 9" key="1">
    <citation type="submission" date="2019-07" db="EMBL/GenBank/DDBJ databases">
        <title>Genomics analysis of Aphanomyces spp. identifies a new class of oomycete effector associated with host adaptation.</title>
        <authorList>
            <person name="Gaulin E."/>
        </authorList>
    </citation>
    <scope>NUCLEOTIDE SEQUENCE [LARGE SCALE GENOMIC DNA]</scope>
    <source>
        <strain evidence="8 9">ATCC 201684</strain>
    </source>
</reference>
<dbReference type="Gene3D" id="1.25.10.10">
    <property type="entry name" value="Leucine-rich Repeat Variant"/>
    <property type="match status" value="2"/>
</dbReference>
<accession>A0A6G0XAS5</accession>
<dbReference type="Gene3D" id="3.30.40.10">
    <property type="entry name" value="Zinc/RING finger domain, C3HC4 (zinc finger)"/>
    <property type="match status" value="1"/>
</dbReference>
<evidence type="ECO:0008006" key="10">
    <source>
        <dbReference type="Google" id="ProtNLM"/>
    </source>
</evidence>
<dbReference type="InterPro" id="IPR016024">
    <property type="entry name" value="ARM-type_fold"/>
</dbReference>
<dbReference type="PANTHER" id="PTHR23164:SF30">
    <property type="entry name" value="EARLY ENDOSOME ANTIGEN 1"/>
    <property type="match status" value="1"/>
</dbReference>
<dbReference type="PROSITE" id="PS50020">
    <property type="entry name" value="WW_DOMAIN_2"/>
    <property type="match status" value="2"/>
</dbReference>
<dbReference type="SUPFAM" id="SSF48371">
    <property type="entry name" value="ARM repeat"/>
    <property type="match status" value="1"/>
</dbReference>
<evidence type="ECO:0000256" key="2">
    <source>
        <dbReference type="ARBA" id="ARBA00022771"/>
    </source>
</evidence>
<dbReference type="InterPro" id="IPR001202">
    <property type="entry name" value="WW_dom"/>
</dbReference>
<evidence type="ECO:0000259" key="7">
    <source>
        <dbReference type="PROSITE" id="PS50178"/>
    </source>
</evidence>
<dbReference type="NCBIfam" id="TIGR01053">
    <property type="entry name" value="LSD1"/>
    <property type="match status" value="2"/>
</dbReference>
<dbReference type="SMART" id="SM00064">
    <property type="entry name" value="FYVE"/>
    <property type="match status" value="1"/>
</dbReference>
<comment type="caution">
    <text evidence="8">The sequence shown here is derived from an EMBL/GenBank/DDBJ whole genome shotgun (WGS) entry which is preliminary data.</text>
</comment>
<dbReference type="SUPFAM" id="SSF51045">
    <property type="entry name" value="WW domain"/>
    <property type="match status" value="2"/>
</dbReference>
<evidence type="ECO:0000313" key="9">
    <source>
        <dbReference type="Proteomes" id="UP000481153"/>
    </source>
</evidence>
<dbReference type="Proteomes" id="UP000481153">
    <property type="component" value="Unassembled WGS sequence"/>
</dbReference>
<name>A0A6G0XAS5_9STRA</name>
<feature type="domain" description="WW" evidence="6">
    <location>
        <begin position="34"/>
        <end position="67"/>
    </location>
</feature>
<organism evidence="8 9">
    <name type="scientific">Aphanomyces euteiches</name>
    <dbReference type="NCBI Taxonomy" id="100861"/>
    <lineage>
        <taxon>Eukaryota</taxon>
        <taxon>Sar</taxon>
        <taxon>Stramenopiles</taxon>
        <taxon>Oomycota</taxon>
        <taxon>Saprolegniomycetes</taxon>
        <taxon>Saprolegniales</taxon>
        <taxon>Verrucalvaceae</taxon>
        <taxon>Aphanomyces</taxon>
    </lineage>
</organism>
<gene>
    <name evidence="8" type="ORF">Ae201684_006435</name>
</gene>
<keyword evidence="2 4" id="KW-0863">Zinc-finger</keyword>
<keyword evidence="3" id="KW-0862">Zinc</keyword>
<evidence type="ECO:0000259" key="6">
    <source>
        <dbReference type="PROSITE" id="PS50020"/>
    </source>
</evidence>
<dbReference type="PANTHER" id="PTHR23164">
    <property type="entry name" value="EARLY ENDOSOME ANTIGEN 1"/>
    <property type="match status" value="1"/>
</dbReference>
<feature type="domain" description="WW" evidence="6">
    <location>
        <begin position="1"/>
        <end position="33"/>
    </location>
</feature>
<dbReference type="Gene3D" id="2.20.70.10">
    <property type="match status" value="2"/>
</dbReference>
<dbReference type="CDD" id="cd00201">
    <property type="entry name" value="WW"/>
    <property type="match status" value="2"/>
</dbReference>
<feature type="domain" description="FYVE-type" evidence="7">
    <location>
        <begin position="188"/>
        <end position="246"/>
    </location>
</feature>
<evidence type="ECO:0000313" key="8">
    <source>
        <dbReference type="EMBL" id="KAF0737259.1"/>
    </source>
</evidence>
<dbReference type="InterPro" id="IPR000306">
    <property type="entry name" value="Znf_FYVE"/>
</dbReference>
<evidence type="ECO:0000256" key="5">
    <source>
        <dbReference type="SAM" id="MobiDB-lite"/>
    </source>
</evidence>
<evidence type="ECO:0000256" key="3">
    <source>
        <dbReference type="ARBA" id="ARBA00022833"/>
    </source>
</evidence>
<dbReference type="InterPro" id="IPR013083">
    <property type="entry name" value="Znf_RING/FYVE/PHD"/>
</dbReference>
<dbReference type="SMART" id="SM00456">
    <property type="entry name" value="WW"/>
    <property type="match status" value="2"/>
</dbReference>
<sequence>MLAPGWEQVEDAQGRVFYVNHTTKETSWTPPSTLPLPPGWEELRDPQGRVYFVDHTTRTTTWIDPRESQLNQMTNEAEQYANQARDTSPVNIIQPEPVVPVEQAIVSPAMVSPTYQPSPVASAPIMHPSATALEAVMSSSRGSIVTVPLRKASSGGSSRLSIPAPMIRSSSLGGSTLAKYFSPVVIPDAARQDCTQCRLKFGVLRRRHHCRLCGGLFCAECTDFKAVIPTLEGRSTVCRRCFRNAQVGDYYSIVSLVTLLTQQPGSVPEKVERLRALAVAFTSARKEVDSSMGTEIIAQLNDLNSIGGISVFFNMLQNTEPQDVLIHLLMVLANCLALYNVAGKPQAAEAFAQSKACQQLVLCLGSGVEDLELQALRTAFHLCKSTSTACQDALRAAGATAHLCEILASDASTQVKIDASKCIHVYILNNDACRDEVVGNNGLSVLVQTLLLVASSPDPEMDLLIQTMLLCLESEFLQQYPIERLLIAPLFVALQPHFSSVPTIFDLLDALVTDHMRYATVLAAQNNVMESLILCFDQPDSIAAAALRVVSLICCADNAQPAVLQAVIQANGLIQTLQWMSKCASSVPLIGDIEVHKNLLMVLSAFCTEEYVSIVLGYHGTSVLLAFFTYEPKVLELSARALVRLIQASPSVLNEVVPFGAGEGFEAILQDAQASQSCKESSLIFFGLMGAHSTDIIISALATQALFSLAADKKYQKLALASVCNLTGLNRSSHRLILQQQVVTKLYESVLNPLLRFGVRDDPDILSLALQCVQNVAHIPTLMDQGVLKALLACIERNDFAILTWDVILQCVHCASSTSWNDSETIQALYTNILKFVINQPSTDSVALLTVLHIFELCFTHSLWKYIFMGQILQRKPLFIDFCEALAERLDRLFSSRPSEAKSILSICRTLSSVRSAVPLMLQADLHASLLNGLKNDAYADEVLVSMQAFLRHENFQSAVFKNQACFNRLVELYAQDNGAAGEILCALAKRKDEFPISNVFISSLIQQLETSINVALSEQILSHLTDADFANNLIWIHIIETRNLRIVNQIINVAAHDCVLIAAIACGQHVVQDLTPDAQSFRDTLLHVLETATRQSVRTTVVVALSTMVQASRALFAHGRSVFEPPFDRALLSSVTSEPLAVANLLQFANEAQWDLSSFWATVSEFNMRAVFVETLSNVHPVQDSVAIALKHFIVAKKPLKTREVNTFFNLATNLPNIVKSTDNRGVWLDLMRELSLVSRLAQALIDGNGIECVMENLAQFDVCQSILINLAHYPAASQRLLNCHGVSRLLALVEANRNNPSTLMDLLNILNTLSQMEKPFRVAISGSLGLWRQLLVESTQECNVPVTQVVVKVLASLCELQEIRQQVVVLDEVFSELYLWLGHVCSLSDDFPSDLVINALILIQHRIIAQASASDKSFLDLLIDLTARQRDSLTQGNVVICQTLSIMWGSKRFPHDDSRWRTVMENLSSSFLARSSSSSASREVQSAMLPLALEMGSLRSVNFPNELMQWLVISALDAENALVLPLMLQLCSTSNSFLLFLRSQTRVIGLLRANPDPLAQHVYLLLGQDVISTQVLQASNSMHVDEDENEESSPNLDIGYVEQEVVASQEATSSSVEVEDNYESFIPPNTTSYGTPALLPTPPPAPLSASSAPAPTSYNSYDSPNGAYYASSNSAPQSAASYNDMFPQETVNEISVQCRHCTMTVNLPVGVSAYLDTIPCPHCNTSLGSAPQQDSSTKTVSCTQCRRPLHLPEGLDLPEVMCPYCNAVNKFNAPAPPPTPPPRTKTMKCGYCAHAFSAPTGQPTIQCPRCSNISRVDGFDSMEKVNCASCGTLLALPRGVKSYKCMKCAHIQK</sequence>
<keyword evidence="9" id="KW-1185">Reference proteome</keyword>
<dbReference type="EMBL" id="VJMJ01000084">
    <property type="protein sequence ID" value="KAF0737259.1"/>
    <property type="molecule type" value="Genomic_DNA"/>
</dbReference>
<dbReference type="PROSITE" id="PS50178">
    <property type="entry name" value="ZF_FYVE"/>
    <property type="match status" value="1"/>
</dbReference>
<dbReference type="InterPro" id="IPR017455">
    <property type="entry name" value="Znf_FYVE-rel"/>
</dbReference>
<dbReference type="Pfam" id="PF01363">
    <property type="entry name" value="FYVE"/>
    <property type="match status" value="1"/>
</dbReference>
<feature type="compositionally biased region" description="Low complexity" evidence="5">
    <location>
        <begin position="1649"/>
        <end position="1659"/>
    </location>
</feature>
<dbReference type="SUPFAM" id="SSF57903">
    <property type="entry name" value="FYVE/PHD zinc finger"/>
    <property type="match status" value="1"/>
</dbReference>
<protein>
    <recommendedName>
        <fullName evidence="10">HECT-type E3 ubiquitin transferase</fullName>
    </recommendedName>
</protein>
<dbReference type="InterPro" id="IPR011989">
    <property type="entry name" value="ARM-like"/>
</dbReference>
<evidence type="ECO:0000256" key="1">
    <source>
        <dbReference type="ARBA" id="ARBA00022723"/>
    </source>
</evidence>
<keyword evidence="1" id="KW-0479">Metal-binding</keyword>
<proteinExistence type="predicted"/>
<dbReference type="Pfam" id="PF00397">
    <property type="entry name" value="WW"/>
    <property type="match status" value="2"/>
</dbReference>
<dbReference type="GO" id="GO:0008270">
    <property type="term" value="F:zinc ion binding"/>
    <property type="evidence" value="ECO:0007669"/>
    <property type="project" value="UniProtKB-KW"/>
</dbReference>
<dbReference type="VEuPathDB" id="FungiDB:AeMF1_011161"/>
<feature type="region of interest" description="Disordered" evidence="5">
    <location>
        <begin position="1611"/>
        <end position="1660"/>
    </location>
</feature>
<dbReference type="InterPro" id="IPR011011">
    <property type="entry name" value="Znf_FYVE_PHD"/>
</dbReference>
<evidence type="ECO:0000256" key="4">
    <source>
        <dbReference type="PROSITE-ProRule" id="PRU00091"/>
    </source>
</evidence>